<feature type="transmembrane region" description="Helical" evidence="5">
    <location>
        <begin position="267"/>
        <end position="295"/>
    </location>
</feature>
<feature type="transmembrane region" description="Helical" evidence="5">
    <location>
        <begin position="330"/>
        <end position="353"/>
    </location>
</feature>
<comment type="subcellular location">
    <subcellularLocation>
        <location evidence="1">Membrane</location>
        <topology evidence="1">Multi-pass membrane protein</topology>
    </subcellularLocation>
</comment>
<feature type="transmembrane region" description="Helical" evidence="5">
    <location>
        <begin position="222"/>
        <end position="247"/>
    </location>
</feature>
<comment type="caution">
    <text evidence="6">The sequence shown here is derived from an EMBL/GenBank/DDBJ whole genome shotgun (WGS) entry which is preliminary data.</text>
</comment>
<dbReference type="InterPro" id="IPR001046">
    <property type="entry name" value="NRAMP_fam"/>
</dbReference>
<evidence type="ECO:0000256" key="2">
    <source>
        <dbReference type="ARBA" id="ARBA00022692"/>
    </source>
</evidence>
<evidence type="ECO:0000256" key="1">
    <source>
        <dbReference type="ARBA" id="ARBA00004141"/>
    </source>
</evidence>
<feature type="transmembrane region" description="Helical" evidence="5">
    <location>
        <begin position="81"/>
        <end position="98"/>
    </location>
</feature>
<feature type="transmembrane region" description="Helical" evidence="5">
    <location>
        <begin position="143"/>
        <end position="160"/>
    </location>
</feature>
<dbReference type="GO" id="GO:0005384">
    <property type="term" value="F:manganese ion transmembrane transporter activity"/>
    <property type="evidence" value="ECO:0007669"/>
    <property type="project" value="TreeGrafter"/>
</dbReference>
<protein>
    <recommendedName>
        <fullName evidence="8">Divalent metal cation transporter</fullName>
    </recommendedName>
</protein>
<dbReference type="PANTHER" id="PTHR11706">
    <property type="entry name" value="SOLUTE CARRIER PROTEIN FAMILY 11 MEMBER"/>
    <property type="match status" value="1"/>
</dbReference>
<feature type="transmembrane region" description="Helical" evidence="5">
    <location>
        <begin position="307"/>
        <end position="324"/>
    </location>
</feature>
<feature type="transmembrane region" description="Helical" evidence="5">
    <location>
        <begin position="118"/>
        <end position="136"/>
    </location>
</feature>
<name>A0A2C6AZB6_FUSNP</name>
<evidence type="ECO:0000256" key="5">
    <source>
        <dbReference type="SAM" id="Phobius"/>
    </source>
</evidence>
<dbReference type="GO" id="GO:0005886">
    <property type="term" value="C:plasma membrane"/>
    <property type="evidence" value="ECO:0007669"/>
    <property type="project" value="TreeGrafter"/>
</dbReference>
<dbReference type="Pfam" id="PF01566">
    <property type="entry name" value="Nramp"/>
    <property type="match status" value="1"/>
</dbReference>
<reference evidence="6 7" key="1">
    <citation type="submission" date="2017-06" db="EMBL/GenBank/DDBJ databases">
        <title>Draft genome sequence of Fusobacterium nucleatum subsp. polymorphum KCOM 1248 (=ChDC F113).</title>
        <authorList>
            <person name="Kook J.-K."/>
            <person name="Park S.-N."/>
            <person name="Lim Y.K."/>
            <person name="Roh H."/>
        </authorList>
    </citation>
    <scope>NUCLEOTIDE SEQUENCE [LARGE SCALE GENOMIC DNA]</scope>
    <source>
        <strain evidence="7">KCOM 1248 (ChDC F113)</strain>
    </source>
</reference>
<sequence>MEKKNNLSVLLGAAFLMATSAIGPGFMTQTAVFTKDMGATFAFVILVSVIMSFVAQLNVWRVLAVSKMRGQDIANSVLPGLGYFITFLVCLGGLAFNIGNVGGAALGFQVLFDLDLKIAALVSGALGVIIFSFKSASKLMDKLTQVLGAMMILLIGYVAFSTNPPVGTAIKETFLPSSINLMAIITLIGGTVGGYIMFSGGHRLIDAGIVGEENLPQVNKSAILGMSVATIVRIFLFLAVLGVVSLGNQLDAGNPAADAFKIAAGTVGYKIFGLVFLAAALTSIVGAAYTSVSFLKTFFKVVKDYENLFIIGFIVVSTLILIFLGKPVKLLVLAGSLNGLILPITLAITLIASKKQDIVGKYKHSNILFLLGWVVVVVTAYIGVQSLSKLAELFA</sequence>
<accession>A0A2C6AZB6</accession>
<dbReference type="RefSeq" id="WP_099002447.1">
    <property type="nucleotide sequence ID" value="NZ_CP077136.1"/>
</dbReference>
<keyword evidence="2 5" id="KW-0812">Transmembrane</keyword>
<dbReference type="PANTHER" id="PTHR11706:SF2">
    <property type="entry name" value="TRANSPORTER PROTEIN"/>
    <property type="match status" value="1"/>
</dbReference>
<keyword evidence="3 5" id="KW-1133">Transmembrane helix</keyword>
<dbReference type="AlphaFoldDB" id="A0A2C6AZB6"/>
<dbReference type="GO" id="GO:0015086">
    <property type="term" value="F:cadmium ion transmembrane transporter activity"/>
    <property type="evidence" value="ECO:0007669"/>
    <property type="project" value="TreeGrafter"/>
</dbReference>
<evidence type="ECO:0008006" key="8">
    <source>
        <dbReference type="Google" id="ProtNLM"/>
    </source>
</evidence>
<dbReference type="EMBL" id="NIRK01000001">
    <property type="protein sequence ID" value="PHH98677.1"/>
    <property type="molecule type" value="Genomic_DNA"/>
</dbReference>
<evidence type="ECO:0000313" key="7">
    <source>
        <dbReference type="Proteomes" id="UP000223525"/>
    </source>
</evidence>
<organism evidence="6 7">
    <name type="scientific">Fusobacterium nucleatum subsp. polymorphum</name>
    <name type="common">Fusobacterium polymorphum</name>
    <dbReference type="NCBI Taxonomy" id="76857"/>
    <lineage>
        <taxon>Bacteria</taxon>
        <taxon>Fusobacteriati</taxon>
        <taxon>Fusobacteriota</taxon>
        <taxon>Fusobacteriia</taxon>
        <taxon>Fusobacteriales</taxon>
        <taxon>Fusobacteriaceae</taxon>
        <taxon>Fusobacterium</taxon>
    </lineage>
</organism>
<evidence type="ECO:0000256" key="3">
    <source>
        <dbReference type="ARBA" id="ARBA00022989"/>
    </source>
</evidence>
<proteinExistence type="predicted"/>
<evidence type="ECO:0000313" key="6">
    <source>
        <dbReference type="EMBL" id="PHH98677.1"/>
    </source>
</evidence>
<gene>
    <name evidence="6" type="ORF">CA836_02320</name>
</gene>
<feature type="transmembrane region" description="Helical" evidence="5">
    <location>
        <begin position="180"/>
        <end position="201"/>
    </location>
</feature>
<dbReference type="Proteomes" id="UP000223525">
    <property type="component" value="Unassembled WGS sequence"/>
</dbReference>
<dbReference type="GO" id="GO:0034755">
    <property type="term" value="P:iron ion transmembrane transport"/>
    <property type="evidence" value="ECO:0007669"/>
    <property type="project" value="TreeGrafter"/>
</dbReference>
<keyword evidence="4 5" id="KW-0472">Membrane</keyword>
<feature type="transmembrane region" description="Helical" evidence="5">
    <location>
        <begin position="37"/>
        <end position="60"/>
    </location>
</feature>
<feature type="transmembrane region" description="Helical" evidence="5">
    <location>
        <begin position="365"/>
        <end position="384"/>
    </location>
</feature>
<evidence type="ECO:0000256" key="4">
    <source>
        <dbReference type="ARBA" id="ARBA00023136"/>
    </source>
</evidence>